<dbReference type="InterPro" id="IPR016187">
    <property type="entry name" value="CTDL_fold"/>
</dbReference>
<dbReference type="Pfam" id="PF00059">
    <property type="entry name" value="Lectin_C"/>
    <property type="match status" value="1"/>
</dbReference>
<dbReference type="InterPro" id="IPR016186">
    <property type="entry name" value="C-type_lectin-like/link_sf"/>
</dbReference>
<dbReference type="Gene3D" id="3.10.100.10">
    <property type="entry name" value="Mannose-Binding Protein A, subunit A"/>
    <property type="match status" value="1"/>
</dbReference>
<evidence type="ECO:0000259" key="1">
    <source>
        <dbReference type="PROSITE" id="PS50041"/>
    </source>
</evidence>
<dbReference type="Ensembl" id="ENSSANT00000074570.1">
    <property type="protein sequence ID" value="ENSSANP00000070143.1"/>
    <property type="gene ID" value="ENSSANG00000035002.1"/>
</dbReference>
<dbReference type="SMART" id="SM00034">
    <property type="entry name" value="CLECT"/>
    <property type="match status" value="1"/>
</dbReference>
<dbReference type="InterPro" id="IPR001304">
    <property type="entry name" value="C-type_lectin-like"/>
</dbReference>
<evidence type="ECO:0000313" key="2">
    <source>
        <dbReference type="Ensembl" id="ENSSANP00000070143.1"/>
    </source>
</evidence>
<evidence type="ECO:0000313" key="3">
    <source>
        <dbReference type="Proteomes" id="UP000472260"/>
    </source>
</evidence>
<keyword evidence="3" id="KW-1185">Reference proteome</keyword>
<accession>A0A671QEK9</accession>
<reference evidence="2" key="1">
    <citation type="submission" date="2025-08" db="UniProtKB">
        <authorList>
            <consortium name="Ensembl"/>
        </authorList>
    </citation>
    <scope>IDENTIFICATION</scope>
</reference>
<reference evidence="2" key="2">
    <citation type="submission" date="2025-09" db="UniProtKB">
        <authorList>
            <consortium name="Ensembl"/>
        </authorList>
    </citation>
    <scope>IDENTIFICATION</scope>
</reference>
<dbReference type="PANTHER" id="PTHR45784">
    <property type="entry name" value="C-TYPE LECTIN DOMAIN FAMILY 20 MEMBER A-RELATED"/>
    <property type="match status" value="1"/>
</dbReference>
<organism evidence="2 3">
    <name type="scientific">Sinocyclocheilus anshuiensis</name>
    <dbReference type="NCBI Taxonomy" id="1608454"/>
    <lineage>
        <taxon>Eukaryota</taxon>
        <taxon>Metazoa</taxon>
        <taxon>Chordata</taxon>
        <taxon>Craniata</taxon>
        <taxon>Vertebrata</taxon>
        <taxon>Euteleostomi</taxon>
        <taxon>Actinopterygii</taxon>
        <taxon>Neopterygii</taxon>
        <taxon>Teleostei</taxon>
        <taxon>Ostariophysi</taxon>
        <taxon>Cypriniformes</taxon>
        <taxon>Cyprinidae</taxon>
        <taxon>Cyprininae</taxon>
        <taxon>Sinocyclocheilus</taxon>
    </lineage>
</organism>
<dbReference type="AlphaFoldDB" id="A0A671QEK9"/>
<proteinExistence type="predicted"/>
<name>A0A671QEK9_9TELE</name>
<protein>
    <recommendedName>
        <fullName evidence="1">C-type lectin domain-containing protein</fullName>
    </recommendedName>
</protein>
<feature type="domain" description="C-type lectin" evidence="1">
    <location>
        <begin position="27"/>
        <end position="135"/>
    </location>
</feature>
<dbReference type="Proteomes" id="UP000472260">
    <property type="component" value="Unassembled WGS sequence"/>
</dbReference>
<dbReference type="PANTHER" id="PTHR45784:SF3">
    <property type="entry name" value="C-TYPE LECTIN DOMAIN FAMILY 4 MEMBER K-LIKE-RELATED"/>
    <property type="match status" value="1"/>
</dbReference>
<dbReference type="SUPFAM" id="SSF56436">
    <property type="entry name" value="C-type lectin-like"/>
    <property type="match status" value="1"/>
</dbReference>
<sequence>PNLHAPLSITWCLSLKPGLKPNATGHYVVIYYHKTWNEAQTYFLLRVDLATIENMEEMKRLIKTVRGTFYGSAWIGLYDDLNNWIWPLDNAAIERGFKSWFIQQPRNSGGQSLCVYMSYYQGTWGENFCMQTLPFTKCYWALCGYLLSQNLE</sequence>
<dbReference type="PROSITE" id="PS50041">
    <property type="entry name" value="C_TYPE_LECTIN_2"/>
    <property type="match status" value="1"/>
</dbReference>